<evidence type="ECO:0000256" key="1">
    <source>
        <dbReference type="ARBA" id="ARBA00006739"/>
    </source>
</evidence>
<dbReference type="OrthoDB" id="6116224at2"/>
<dbReference type="InterPro" id="IPR001173">
    <property type="entry name" value="Glyco_trans_2-like"/>
</dbReference>
<dbReference type="EMBL" id="CP039865">
    <property type="protein sequence ID" value="QCK88934.1"/>
    <property type="molecule type" value="Genomic_DNA"/>
</dbReference>
<accession>A0A4D7QUB1</accession>
<evidence type="ECO:0000313" key="6">
    <source>
        <dbReference type="Proteomes" id="UP000298588"/>
    </source>
</evidence>
<sequence length="332" mass="35223">MPLSRRETPRPGYAAASPGLDVAAVRTVVVVPTYRRPAMLRETLDSLSGQVGHAGFAILVVENDVGGQAGLTVARQVLEAGLLAGIAEVEPAPGNVSAINAGFSTALAAFPNAQFFLMIDDDETATPSWLASMVAAAEMSGADIVGGPVIPRFRTEPAAAISRHPVFHPAFGQTGPVERIYGSGNCLIRRAVFERLGEPAFDSRFNLLGGGDTDFFQRAHSAGFRSFWNQEALVIETVPEDRTSRNWVIKRGMRIGAINRALDMKGVAGAAGRAKVIAKDMAILAISPLRAIRSFVTSGHLLIAIHPIVIAFGRVSSAFGSEPHQYGQDKPS</sequence>
<dbReference type="Pfam" id="PF00535">
    <property type="entry name" value="Glycos_transf_2"/>
    <property type="match status" value="1"/>
</dbReference>
<dbReference type="SUPFAM" id="SSF53448">
    <property type="entry name" value="Nucleotide-diphospho-sugar transferases"/>
    <property type="match status" value="1"/>
</dbReference>
<keyword evidence="2" id="KW-0328">Glycosyltransferase</keyword>
<keyword evidence="6" id="KW-1185">Reference proteome</keyword>
<evidence type="ECO:0000256" key="2">
    <source>
        <dbReference type="ARBA" id="ARBA00022676"/>
    </source>
</evidence>
<dbReference type="Gene3D" id="3.90.550.10">
    <property type="entry name" value="Spore Coat Polysaccharide Biosynthesis Protein SpsA, Chain A"/>
    <property type="match status" value="1"/>
</dbReference>
<dbReference type="Proteomes" id="UP000298588">
    <property type="component" value="Chromosome"/>
</dbReference>
<comment type="similarity">
    <text evidence="1">Belongs to the glycosyltransferase 2 family.</text>
</comment>
<evidence type="ECO:0000313" key="5">
    <source>
        <dbReference type="EMBL" id="QCK88934.1"/>
    </source>
</evidence>
<dbReference type="AlphaFoldDB" id="A0A4D7QUB1"/>
<dbReference type="InterPro" id="IPR029044">
    <property type="entry name" value="Nucleotide-diphossugar_trans"/>
</dbReference>
<evidence type="ECO:0000259" key="4">
    <source>
        <dbReference type="Pfam" id="PF00535"/>
    </source>
</evidence>
<dbReference type="KEGG" id="paqt:E8L99_23600"/>
<gene>
    <name evidence="5" type="ORF">E8L99_23600</name>
</gene>
<organism evidence="5 6">
    <name type="scientific">Phreatobacter aquaticus</name>
    <dbReference type="NCBI Taxonomy" id="2570229"/>
    <lineage>
        <taxon>Bacteria</taxon>
        <taxon>Pseudomonadati</taxon>
        <taxon>Pseudomonadota</taxon>
        <taxon>Alphaproteobacteria</taxon>
        <taxon>Hyphomicrobiales</taxon>
        <taxon>Phreatobacteraceae</taxon>
        <taxon>Phreatobacter</taxon>
    </lineage>
</organism>
<dbReference type="GO" id="GO:0016757">
    <property type="term" value="F:glycosyltransferase activity"/>
    <property type="evidence" value="ECO:0007669"/>
    <property type="project" value="UniProtKB-KW"/>
</dbReference>
<protein>
    <submittedName>
        <fullName evidence="5">Glycosyltransferase</fullName>
    </submittedName>
</protein>
<keyword evidence="3 5" id="KW-0808">Transferase</keyword>
<name>A0A4D7QUB1_9HYPH</name>
<evidence type="ECO:0000256" key="3">
    <source>
        <dbReference type="ARBA" id="ARBA00022679"/>
    </source>
</evidence>
<proteinExistence type="inferred from homology"/>
<feature type="domain" description="Glycosyltransferase 2-like" evidence="4">
    <location>
        <begin position="29"/>
        <end position="196"/>
    </location>
</feature>
<dbReference type="PANTHER" id="PTHR43179">
    <property type="entry name" value="RHAMNOSYLTRANSFERASE WBBL"/>
    <property type="match status" value="1"/>
</dbReference>
<dbReference type="PANTHER" id="PTHR43179:SF12">
    <property type="entry name" value="GALACTOFURANOSYLTRANSFERASE GLFT2"/>
    <property type="match status" value="1"/>
</dbReference>
<reference evidence="5 6" key="1">
    <citation type="submission" date="2019-04" db="EMBL/GenBank/DDBJ databases">
        <title>Phreatobacter aquaticus sp. nov.</title>
        <authorList>
            <person name="Choi A."/>
            <person name="Baek K."/>
        </authorList>
    </citation>
    <scope>NUCLEOTIDE SEQUENCE [LARGE SCALE GENOMIC DNA]</scope>
    <source>
        <strain evidence="5 6">NMCR1094</strain>
    </source>
</reference>